<evidence type="ECO:0000313" key="2">
    <source>
        <dbReference type="EMBL" id="KAG2384067.1"/>
    </source>
</evidence>
<feature type="compositionally biased region" description="Basic and acidic residues" evidence="1">
    <location>
        <begin position="138"/>
        <end position="168"/>
    </location>
</feature>
<dbReference type="EMBL" id="JABFOF010000008">
    <property type="protein sequence ID" value="KAG2384067.1"/>
    <property type="molecule type" value="Genomic_DNA"/>
</dbReference>
<evidence type="ECO:0000256" key="1">
    <source>
        <dbReference type="SAM" id="MobiDB-lite"/>
    </source>
</evidence>
<sequence length="168" mass="18409">MEGRRADLGTWSGGEQICAHGGAEGRSVAVDGGFAEGGHNEGHLQRVKPQQVHFLHKGSQVGAENKRPRGEQVPNADVHDSSVDSGREDAVFEAATEESGVPSVLNQVIVHPRESKMGHKLQNEGVQQFLNHSFIDSESDRSSNNDSQYREYGYDEDTRGVDKHPKNH</sequence>
<name>A0A8T0JV35_PHAAN</name>
<organism evidence="2 3">
    <name type="scientific">Phaseolus angularis</name>
    <name type="common">Azuki bean</name>
    <name type="synonym">Vigna angularis</name>
    <dbReference type="NCBI Taxonomy" id="3914"/>
    <lineage>
        <taxon>Eukaryota</taxon>
        <taxon>Viridiplantae</taxon>
        <taxon>Streptophyta</taxon>
        <taxon>Embryophyta</taxon>
        <taxon>Tracheophyta</taxon>
        <taxon>Spermatophyta</taxon>
        <taxon>Magnoliopsida</taxon>
        <taxon>eudicotyledons</taxon>
        <taxon>Gunneridae</taxon>
        <taxon>Pentapetalae</taxon>
        <taxon>rosids</taxon>
        <taxon>fabids</taxon>
        <taxon>Fabales</taxon>
        <taxon>Fabaceae</taxon>
        <taxon>Papilionoideae</taxon>
        <taxon>50 kb inversion clade</taxon>
        <taxon>NPAAA clade</taxon>
        <taxon>indigoferoid/millettioid clade</taxon>
        <taxon>Phaseoleae</taxon>
        <taxon>Vigna</taxon>
    </lineage>
</organism>
<feature type="region of interest" description="Disordered" evidence="1">
    <location>
        <begin position="59"/>
        <end position="86"/>
    </location>
</feature>
<gene>
    <name evidence="2" type="ORF">HKW66_Vig0151700</name>
</gene>
<proteinExistence type="predicted"/>
<feature type="region of interest" description="Disordered" evidence="1">
    <location>
        <begin position="119"/>
        <end position="168"/>
    </location>
</feature>
<feature type="compositionally biased region" description="Basic and acidic residues" evidence="1">
    <location>
        <begin position="77"/>
        <end position="86"/>
    </location>
</feature>
<dbReference type="AlphaFoldDB" id="A0A8T0JV35"/>
<accession>A0A8T0JV35</accession>
<evidence type="ECO:0000313" key="3">
    <source>
        <dbReference type="Proteomes" id="UP000743370"/>
    </source>
</evidence>
<comment type="caution">
    <text evidence="2">The sequence shown here is derived from an EMBL/GenBank/DDBJ whole genome shotgun (WGS) entry which is preliminary data.</text>
</comment>
<reference evidence="2 3" key="1">
    <citation type="submission" date="2020-05" db="EMBL/GenBank/DDBJ databases">
        <title>Vigna angularis (adzuki bean) Var. LongXiaoDou No. 4 denovo assembly.</title>
        <authorList>
            <person name="Xiang H."/>
        </authorList>
    </citation>
    <scope>NUCLEOTIDE SEQUENCE [LARGE SCALE GENOMIC DNA]</scope>
    <source>
        <tissue evidence="2">Leaf</tissue>
    </source>
</reference>
<dbReference type="Proteomes" id="UP000743370">
    <property type="component" value="Unassembled WGS sequence"/>
</dbReference>
<protein>
    <submittedName>
        <fullName evidence="2">Uncharacterized protein</fullName>
    </submittedName>
</protein>